<dbReference type="GO" id="GO:0009888">
    <property type="term" value="P:tissue development"/>
    <property type="evidence" value="ECO:0007669"/>
    <property type="project" value="TreeGrafter"/>
</dbReference>
<dbReference type="InterPro" id="IPR050440">
    <property type="entry name" value="Laminin/Netrin_ECM"/>
</dbReference>
<accession>A0AAD6AKD7</accession>
<reference evidence="6" key="1">
    <citation type="submission" date="2022-11" db="EMBL/GenBank/DDBJ databases">
        <title>Chromosome-level genome of Pogonophryne albipinna.</title>
        <authorList>
            <person name="Jo E."/>
        </authorList>
    </citation>
    <scope>NUCLEOTIDE SEQUENCE</scope>
    <source>
        <strain evidence="6">SGF0006</strain>
        <tissue evidence="6">Muscle</tissue>
    </source>
</reference>
<organism evidence="6 7">
    <name type="scientific">Pogonophryne albipinna</name>
    <dbReference type="NCBI Taxonomy" id="1090488"/>
    <lineage>
        <taxon>Eukaryota</taxon>
        <taxon>Metazoa</taxon>
        <taxon>Chordata</taxon>
        <taxon>Craniata</taxon>
        <taxon>Vertebrata</taxon>
        <taxon>Euteleostomi</taxon>
        <taxon>Actinopterygii</taxon>
        <taxon>Neopterygii</taxon>
        <taxon>Teleostei</taxon>
        <taxon>Neoteleostei</taxon>
        <taxon>Acanthomorphata</taxon>
        <taxon>Eupercaria</taxon>
        <taxon>Perciformes</taxon>
        <taxon>Notothenioidei</taxon>
        <taxon>Pogonophryne</taxon>
    </lineage>
</organism>
<dbReference type="EMBL" id="JAPTMU010000020">
    <property type="protein sequence ID" value="KAJ4926393.1"/>
    <property type="molecule type" value="Genomic_DNA"/>
</dbReference>
<feature type="non-terminal residue" evidence="6">
    <location>
        <position position="1"/>
    </location>
</feature>
<dbReference type="SMART" id="SM00180">
    <property type="entry name" value="EGF_Lam"/>
    <property type="match status" value="1"/>
</dbReference>
<feature type="chain" id="PRO_5042175333" description="Laminin EGF-like domain-containing protein" evidence="4">
    <location>
        <begin position="19"/>
        <end position="92"/>
    </location>
</feature>
<feature type="compositionally biased region" description="Polar residues" evidence="3">
    <location>
        <begin position="72"/>
        <end position="92"/>
    </location>
</feature>
<name>A0AAD6AKD7_9TELE</name>
<dbReference type="CDD" id="cd00055">
    <property type="entry name" value="EGF_Lam"/>
    <property type="match status" value="1"/>
</dbReference>
<evidence type="ECO:0000256" key="1">
    <source>
        <dbReference type="ARBA" id="ARBA00023157"/>
    </source>
</evidence>
<keyword evidence="2" id="KW-0424">Laminin EGF-like domain</keyword>
<evidence type="ECO:0000313" key="6">
    <source>
        <dbReference type="EMBL" id="KAJ4926393.1"/>
    </source>
</evidence>
<dbReference type="GO" id="GO:0007409">
    <property type="term" value="P:axonogenesis"/>
    <property type="evidence" value="ECO:0007669"/>
    <property type="project" value="TreeGrafter"/>
</dbReference>
<proteinExistence type="predicted"/>
<sequence>VHFLPYVITSHLCHLCVLLSFERCKCNLHSSLCLLLDGNLQCQCEHNTTGQDCQRCKKGYKAKSWKAGSYLPTPNGTPNSCTIAGSPSGSSK</sequence>
<evidence type="ECO:0000313" key="7">
    <source>
        <dbReference type="Proteomes" id="UP001219934"/>
    </source>
</evidence>
<dbReference type="PANTHER" id="PTHR10574">
    <property type="entry name" value="NETRIN/LAMININ-RELATED"/>
    <property type="match status" value="1"/>
</dbReference>
<keyword evidence="7" id="KW-1185">Reference proteome</keyword>
<dbReference type="GO" id="GO:0009887">
    <property type="term" value="P:animal organ morphogenesis"/>
    <property type="evidence" value="ECO:0007669"/>
    <property type="project" value="TreeGrafter"/>
</dbReference>
<dbReference type="InterPro" id="IPR002049">
    <property type="entry name" value="LE_dom"/>
</dbReference>
<protein>
    <recommendedName>
        <fullName evidence="5">Laminin EGF-like domain-containing protein</fullName>
    </recommendedName>
</protein>
<comment type="caution">
    <text evidence="6">The sequence shown here is derived from an EMBL/GenBank/DDBJ whole genome shotgun (WGS) entry which is preliminary data.</text>
</comment>
<evidence type="ECO:0000256" key="4">
    <source>
        <dbReference type="SAM" id="SignalP"/>
    </source>
</evidence>
<keyword evidence="1" id="KW-1015">Disulfide bond</keyword>
<feature type="domain" description="Laminin EGF-like" evidence="5">
    <location>
        <begin position="24"/>
        <end position="81"/>
    </location>
</feature>
<dbReference type="Pfam" id="PF00053">
    <property type="entry name" value="EGF_laminin"/>
    <property type="match status" value="1"/>
</dbReference>
<dbReference type="PANTHER" id="PTHR10574:SF27">
    <property type="entry name" value="NETRIN-G2"/>
    <property type="match status" value="1"/>
</dbReference>
<keyword evidence="4" id="KW-0732">Signal</keyword>
<evidence type="ECO:0000256" key="3">
    <source>
        <dbReference type="SAM" id="MobiDB-lite"/>
    </source>
</evidence>
<feature type="region of interest" description="Disordered" evidence="3">
    <location>
        <begin position="70"/>
        <end position="92"/>
    </location>
</feature>
<evidence type="ECO:0000259" key="5">
    <source>
        <dbReference type="SMART" id="SM00180"/>
    </source>
</evidence>
<dbReference type="SUPFAM" id="SSF57196">
    <property type="entry name" value="EGF/Laminin"/>
    <property type="match status" value="1"/>
</dbReference>
<dbReference type="Gene3D" id="2.10.25.10">
    <property type="entry name" value="Laminin"/>
    <property type="match status" value="1"/>
</dbReference>
<evidence type="ECO:0000256" key="2">
    <source>
        <dbReference type="ARBA" id="ARBA00023292"/>
    </source>
</evidence>
<dbReference type="FunFam" id="2.10.25.10:FF:001161">
    <property type="entry name" value="Netrin-G2"/>
    <property type="match status" value="1"/>
</dbReference>
<feature type="signal peptide" evidence="4">
    <location>
        <begin position="1"/>
        <end position="18"/>
    </location>
</feature>
<dbReference type="Proteomes" id="UP001219934">
    <property type="component" value="Unassembled WGS sequence"/>
</dbReference>
<gene>
    <name evidence="6" type="ORF">JOQ06_008567</name>
</gene>
<dbReference type="AlphaFoldDB" id="A0AAD6AKD7"/>